<accession>A0ABQ4MZU9</accession>
<feature type="chain" id="PRO_5045945097" description="SLH domain-containing protein" evidence="1">
    <location>
        <begin position="26"/>
        <end position="304"/>
    </location>
</feature>
<evidence type="ECO:0000313" key="3">
    <source>
        <dbReference type="EMBL" id="GIQ61438.1"/>
    </source>
</evidence>
<feature type="domain" description="SLH" evidence="2">
    <location>
        <begin position="151"/>
        <end position="214"/>
    </location>
</feature>
<dbReference type="PROSITE" id="PS51272">
    <property type="entry name" value="SLH"/>
    <property type="match status" value="2"/>
</dbReference>
<keyword evidence="4" id="KW-1185">Reference proteome</keyword>
<dbReference type="Proteomes" id="UP000680304">
    <property type="component" value="Unassembled WGS sequence"/>
</dbReference>
<dbReference type="RefSeq" id="WP_213526659.1">
    <property type="nucleotide sequence ID" value="NZ_BOVJ01000001.1"/>
</dbReference>
<gene>
    <name evidence="3" type="ORF">PACILC2_00060</name>
</gene>
<evidence type="ECO:0000313" key="4">
    <source>
        <dbReference type="Proteomes" id="UP000680304"/>
    </source>
</evidence>
<keyword evidence="1" id="KW-0732">Signal</keyword>
<organism evidence="3 4">
    <name type="scientific">Paenibacillus cisolokensis</name>
    <dbReference type="NCBI Taxonomy" id="1658519"/>
    <lineage>
        <taxon>Bacteria</taxon>
        <taxon>Bacillati</taxon>
        <taxon>Bacillota</taxon>
        <taxon>Bacilli</taxon>
        <taxon>Bacillales</taxon>
        <taxon>Paenibacillaceae</taxon>
        <taxon>Paenibacillus</taxon>
    </lineage>
</organism>
<dbReference type="InterPro" id="IPR001119">
    <property type="entry name" value="SLH_dom"/>
</dbReference>
<dbReference type="Pfam" id="PF00395">
    <property type="entry name" value="SLH"/>
    <property type="match status" value="2"/>
</dbReference>
<reference evidence="3 4" key="1">
    <citation type="submission" date="2021-04" db="EMBL/GenBank/DDBJ databases">
        <title>Draft genome sequence of Paenibacillus cisolokensis, LC2-13A.</title>
        <authorList>
            <person name="Uke A."/>
            <person name="Chhe C."/>
            <person name="Baramee S."/>
            <person name="Kosugi A."/>
        </authorList>
    </citation>
    <scope>NUCLEOTIDE SEQUENCE [LARGE SCALE GENOMIC DNA]</scope>
    <source>
        <strain evidence="3 4">LC2-13A</strain>
    </source>
</reference>
<dbReference type="InterPro" id="IPR025748">
    <property type="entry name" value="PrcB_C_dom"/>
</dbReference>
<evidence type="ECO:0000259" key="2">
    <source>
        <dbReference type="PROSITE" id="PS51272"/>
    </source>
</evidence>
<comment type="caution">
    <text evidence="3">The sequence shown here is derived from an EMBL/GenBank/DDBJ whole genome shotgun (WGS) entry which is preliminary data.</text>
</comment>
<name>A0ABQ4MZU9_9BACL</name>
<protein>
    <recommendedName>
        <fullName evidence="2">SLH domain-containing protein</fullName>
    </recommendedName>
</protein>
<dbReference type="EMBL" id="BOVJ01000001">
    <property type="protein sequence ID" value="GIQ61438.1"/>
    <property type="molecule type" value="Genomic_DNA"/>
</dbReference>
<proteinExistence type="predicted"/>
<feature type="signal peptide" evidence="1">
    <location>
        <begin position="1"/>
        <end position="25"/>
    </location>
</feature>
<evidence type="ECO:0000256" key="1">
    <source>
        <dbReference type="SAM" id="SignalP"/>
    </source>
</evidence>
<sequence length="304" mass="34010">MKRRSVITLLAAFLILLLPLQSVSAFPDTGHDPNAAKIEKLKNKGIVNGAKNGRFNPKGKLSYAEGVSLIVKGMELSLAHIQFIKEPKASDYFTHVPDKAWYAKAFVIAHHNGLDIPKDVKPHSSISREQFAHLLYQALITTGDYAFTEIYHIIKDENNINPDYMTSIQRLLNIKVIQLDKSGKFYPQKAITRSEAAAWLHDAIDFVKEMAEQPKPEPEPQPQLQNLKLSLTPVNPEVNRVTVTADAPHPGYGIRIASITFDNDTAILHVETVQPDPNQMYPQVITEVKAETYVASSYKVRFAS</sequence>
<feature type="domain" description="SLH" evidence="2">
    <location>
        <begin position="21"/>
        <end position="84"/>
    </location>
</feature>
<dbReference type="Pfam" id="PF14343">
    <property type="entry name" value="PrcB_C"/>
    <property type="match status" value="1"/>
</dbReference>